<dbReference type="InterPro" id="IPR010982">
    <property type="entry name" value="Lambda_DNA-bd_dom_sf"/>
</dbReference>
<protein>
    <submittedName>
        <fullName evidence="2">Transcriptional regulator with XRE-family HTH domain</fullName>
    </submittedName>
</protein>
<proteinExistence type="predicted"/>
<evidence type="ECO:0000259" key="1">
    <source>
        <dbReference type="Pfam" id="PF19054"/>
    </source>
</evidence>
<dbReference type="Pfam" id="PF19054">
    <property type="entry name" value="DUF5753"/>
    <property type="match status" value="1"/>
</dbReference>
<feature type="domain" description="DUF5753" evidence="1">
    <location>
        <begin position="106"/>
        <end position="279"/>
    </location>
</feature>
<dbReference type="InterPro" id="IPR043917">
    <property type="entry name" value="DUF5753"/>
</dbReference>
<sequence length="283" mass="31804">MSTSPTLRRRRLARQLRDLREARGKTAEEVAAEAKEKSGRTRGWSLSKLVRLEKAEWKRLRLDDISLLLEIYDVPAGERDAYLELAREANQRGWWASFGDALGSGQFVGLESEAASIRTYQSMAVPGLLQTEDYARAMIAASGTVDGSDLDRRVEARMFRKNVFNRADPPKLWAVIDEGALLRVPAELPGQIEHLVDAGERAHIGIQILPIDRGLHAAMAGSMVILDFPTPEPPVVYLEAMSEELYLERPSQVAHYRHIYDHVQASALSVADSRERLRHLLTR</sequence>
<dbReference type="RefSeq" id="WP_184634047.1">
    <property type="nucleotide sequence ID" value="NZ_BAABKT010000005.1"/>
</dbReference>
<dbReference type="GO" id="GO:0003677">
    <property type="term" value="F:DNA binding"/>
    <property type="evidence" value="ECO:0007669"/>
    <property type="project" value="InterPro"/>
</dbReference>
<dbReference type="Proteomes" id="UP000578077">
    <property type="component" value="Unassembled WGS sequence"/>
</dbReference>
<dbReference type="EMBL" id="JACHLY010000001">
    <property type="protein sequence ID" value="MBB5997853.1"/>
    <property type="molecule type" value="Genomic_DNA"/>
</dbReference>
<evidence type="ECO:0000313" key="3">
    <source>
        <dbReference type="Proteomes" id="UP000578077"/>
    </source>
</evidence>
<organism evidence="2 3">
    <name type="scientific">Streptomonospora salina</name>
    <dbReference type="NCBI Taxonomy" id="104205"/>
    <lineage>
        <taxon>Bacteria</taxon>
        <taxon>Bacillati</taxon>
        <taxon>Actinomycetota</taxon>
        <taxon>Actinomycetes</taxon>
        <taxon>Streptosporangiales</taxon>
        <taxon>Nocardiopsidaceae</taxon>
        <taxon>Streptomonospora</taxon>
    </lineage>
</organism>
<dbReference type="Pfam" id="PF13560">
    <property type="entry name" value="HTH_31"/>
    <property type="match status" value="1"/>
</dbReference>
<reference evidence="2 3" key="1">
    <citation type="submission" date="2020-08" db="EMBL/GenBank/DDBJ databases">
        <title>Sequencing the genomes of 1000 actinobacteria strains.</title>
        <authorList>
            <person name="Klenk H.-P."/>
        </authorList>
    </citation>
    <scope>NUCLEOTIDE SEQUENCE [LARGE SCALE GENOMIC DNA]</scope>
    <source>
        <strain evidence="2 3">DSM 44593</strain>
    </source>
</reference>
<keyword evidence="3" id="KW-1185">Reference proteome</keyword>
<dbReference type="Gene3D" id="1.10.260.40">
    <property type="entry name" value="lambda repressor-like DNA-binding domains"/>
    <property type="match status" value="1"/>
</dbReference>
<dbReference type="AlphaFoldDB" id="A0A841E9U9"/>
<evidence type="ECO:0000313" key="2">
    <source>
        <dbReference type="EMBL" id="MBB5997853.1"/>
    </source>
</evidence>
<gene>
    <name evidence="2" type="ORF">HNR25_001604</name>
</gene>
<comment type="caution">
    <text evidence="2">The sequence shown here is derived from an EMBL/GenBank/DDBJ whole genome shotgun (WGS) entry which is preliminary data.</text>
</comment>
<name>A0A841E9U9_9ACTN</name>
<accession>A0A841E9U9</accession>